<dbReference type="Proteomes" id="UP001165060">
    <property type="component" value="Unassembled WGS sequence"/>
</dbReference>
<dbReference type="PANTHER" id="PTHR46242:SF1">
    <property type="entry name" value="ZINC FINGER CCHC DOMAIN-CONTAINING PROTEIN 9"/>
    <property type="match status" value="1"/>
</dbReference>
<organism evidence="4 5">
    <name type="scientific">Tetraparma gracilis</name>
    <dbReference type="NCBI Taxonomy" id="2962635"/>
    <lineage>
        <taxon>Eukaryota</taxon>
        <taxon>Sar</taxon>
        <taxon>Stramenopiles</taxon>
        <taxon>Ochrophyta</taxon>
        <taxon>Bolidophyceae</taxon>
        <taxon>Parmales</taxon>
        <taxon>Triparmaceae</taxon>
        <taxon>Tetraparma</taxon>
    </lineage>
</organism>
<gene>
    <name evidence="4" type="ORF">TeGR_g5083</name>
</gene>
<dbReference type="EMBL" id="BRYB01003175">
    <property type="protein sequence ID" value="GMI32034.1"/>
    <property type="molecule type" value="Genomic_DNA"/>
</dbReference>
<feature type="non-terminal residue" evidence="4">
    <location>
        <position position="1"/>
    </location>
</feature>
<dbReference type="SUPFAM" id="SSF57756">
    <property type="entry name" value="Retrovirus zinc finger-like domains"/>
    <property type="match status" value="2"/>
</dbReference>
<dbReference type="Gene3D" id="4.10.60.10">
    <property type="entry name" value="Zinc finger, CCHC-type"/>
    <property type="match status" value="2"/>
</dbReference>
<feature type="domain" description="CCHC-type" evidence="3">
    <location>
        <begin position="31"/>
        <end position="46"/>
    </location>
</feature>
<feature type="domain" description="CCHC-type" evidence="3">
    <location>
        <begin position="55"/>
        <end position="69"/>
    </location>
</feature>
<keyword evidence="1" id="KW-0863">Zinc-finger</keyword>
<protein>
    <recommendedName>
        <fullName evidence="3">CCHC-type domain-containing protein</fullName>
    </recommendedName>
</protein>
<dbReference type="SMART" id="SM00343">
    <property type="entry name" value="ZnF_C2HC"/>
    <property type="match status" value="4"/>
</dbReference>
<keyword evidence="5" id="KW-1185">Reference proteome</keyword>
<comment type="caution">
    <text evidence="4">The sequence shown here is derived from an EMBL/GenBank/DDBJ whole genome shotgun (WGS) entry which is preliminary data.</text>
</comment>
<dbReference type="PANTHER" id="PTHR46242">
    <property type="entry name" value="ZINC FINGER CCHC DOMAIN-CONTAINING PROTEIN 9 ZCCHC9"/>
    <property type="match status" value="1"/>
</dbReference>
<feature type="domain" description="CCHC-type" evidence="3">
    <location>
        <begin position="85"/>
        <end position="100"/>
    </location>
</feature>
<feature type="region of interest" description="Disordered" evidence="2">
    <location>
        <begin position="139"/>
        <end position="170"/>
    </location>
</feature>
<dbReference type="InterPro" id="IPR001878">
    <property type="entry name" value="Znf_CCHC"/>
</dbReference>
<dbReference type="PROSITE" id="PS50158">
    <property type="entry name" value="ZF_CCHC"/>
    <property type="match status" value="3"/>
</dbReference>
<evidence type="ECO:0000259" key="3">
    <source>
        <dbReference type="PROSITE" id="PS50158"/>
    </source>
</evidence>
<reference evidence="4 5" key="1">
    <citation type="journal article" date="2023" name="Commun. Biol.">
        <title>Genome analysis of Parmales, the sister group of diatoms, reveals the evolutionary specialization of diatoms from phago-mixotrophs to photoautotrophs.</title>
        <authorList>
            <person name="Ban H."/>
            <person name="Sato S."/>
            <person name="Yoshikawa S."/>
            <person name="Yamada K."/>
            <person name="Nakamura Y."/>
            <person name="Ichinomiya M."/>
            <person name="Sato N."/>
            <person name="Blanc-Mathieu R."/>
            <person name="Endo H."/>
            <person name="Kuwata A."/>
            <person name="Ogata H."/>
        </authorList>
    </citation>
    <scope>NUCLEOTIDE SEQUENCE [LARGE SCALE GENOMIC DNA]</scope>
</reference>
<proteinExistence type="predicted"/>
<keyword evidence="1" id="KW-0479">Metal-binding</keyword>
<accession>A0ABQ6MTA8</accession>
<evidence type="ECO:0000313" key="4">
    <source>
        <dbReference type="EMBL" id="GMI32034.1"/>
    </source>
</evidence>
<keyword evidence="1" id="KW-0862">Zinc</keyword>
<feature type="compositionally biased region" description="Basic and acidic residues" evidence="2">
    <location>
        <begin position="139"/>
        <end position="149"/>
    </location>
</feature>
<name>A0ABQ6MTA8_9STRA</name>
<evidence type="ECO:0000256" key="1">
    <source>
        <dbReference type="PROSITE-ProRule" id="PRU00047"/>
    </source>
</evidence>
<evidence type="ECO:0000256" key="2">
    <source>
        <dbReference type="SAM" id="MobiDB-lite"/>
    </source>
</evidence>
<dbReference type="InterPro" id="IPR042246">
    <property type="entry name" value="ZCCHC9"/>
</dbReference>
<sequence>PPPPPPTRFTKKAHELILTKYDVKKHANTICFNCREPGHAAAQCPKAPTSAKKICFRCGSSEHRLDNCPISSDRTGLNSLPFAECFICGEKGHLSGSCPENAKGVYVNGGCCKICGGTDHLESRCPDDTEEMREKRRLEAKEEKRKERAVNNAKALKGPADVREGEGGGGGGGDDIDYDFISLMSLLGIAAKARPMAAGLQGFQFDVEKIMGKVNEVLAK</sequence>
<dbReference type="Pfam" id="PF00098">
    <property type="entry name" value="zf-CCHC"/>
    <property type="match status" value="3"/>
</dbReference>
<dbReference type="InterPro" id="IPR036875">
    <property type="entry name" value="Znf_CCHC_sf"/>
</dbReference>
<evidence type="ECO:0000313" key="5">
    <source>
        <dbReference type="Proteomes" id="UP001165060"/>
    </source>
</evidence>